<evidence type="ECO:0000313" key="1">
    <source>
        <dbReference type="EMBL" id="CNU20880.1"/>
    </source>
</evidence>
<dbReference type="Proteomes" id="UP000041314">
    <property type="component" value="Unassembled WGS sequence"/>
</dbReference>
<organism evidence="1 2">
    <name type="scientific">Salmonella enterica subsp. enterica serovar Bovismorbificans</name>
    <dbReference type="NCBI Taxonomy" id="58097"/>
    <lineage>
        <taxon>Bacteria</taxon>
        <taxon>Pseudomonadati</taxon>
        <taxon>Pseudomonadota</taxon>
        <taxon>Gammaproteobacteria</taxon>
        <taxon>Enterobacterales</taxon>
        <taxon>Enterobacteriaceae</taxon>
        <taxon>Salmonella</taxon>
    </lineage>
</organism>
<gene>
    <name evidence="1" type="ORF">ERS008198_02193</name>
</gene>
<name>A0A655CN51_SALET</name>
<protein>
    <submittedName>
        <fullName evidence="1">Uncharacterized protein</fullName>
    </submittedName>
</protein>
<accession>A0A655CN51</accession>
<dbReference type="EMBL" id="CQPA01000014">
    <property type="protein sequence ID" value="CNU20880.1"/>
    <property type="molecule type" value="Genomic_DNA"/>
</dbReference>
<sequence>MSAGDQQRHKRELRRVIFQHRRQQMPFHMVYRNGRHIPGKCQRTPDGCADQQRADQARACGIGHRVDIACRQSGFF</sequence>
<dbReference type="AlphaFoldDB" id="A0A655CN51"/>
<proteinExistence type="predicted"/>
<reference evidence="1 2" key="1">
    <citation type="submission" date="2015-03" db="EMBL/GenBank/DDBJ databases">
        <authorList>
            <consortium name="Pathogen Informatics"/>
        </authorList>
    </citation>
    <scope>NUCLEOTIDE SEQUENCE [LARGE SCALE GENOMIC DNA]</scope>
    <source>
        <strain evidence="1 2">A1104</strain>
    </source>
</reference>
<evidence type="ECO:0000313" key="2">
    <source>
        <dbReference type="Proteomes" id="UP000041314"/>
    </source>
</evidence>